<evidence type="ECO:0000313" key="2">
    <source>
        <dbReference type="EMBL" id="MBB3076261.1"/>
    </source>
</evidence>
<sequence>MGKRIATVLGATAAALMLTTTTASADTIITDDGNFIYWQRNCNTSYAGTVSKTKATTAKGNDGSCAGHAWLRVLGDSWGDWKHGATSKTLTSPSGKFRKAQHKGCADCTVYTTEVK</sequence>
<accession>A0A7W5F187</accession>
<evidence type="ECO:0000313" key="3">
    <source>
        <dbReference type="Proteomes" id="UP000572907"/>
    </source>
</evidence>
<comment type="caution">
    <text evidence="2">The sequence shown here is derived from an EMBL/GenBank/DDBJ whole genome shotgun (WGS) entry which is preliminary data.</text>
</comment>
<evidence type="ECO:0000256" key="1">
    <source>
        <dbReference type="SAM" id="SignalP"/>
    </source>
</evidence>
<keyword evidence="1" id="KW-0732">Signal</keyword>
<dbReference type="Proteomes" id="UP000572907">
    <property type="component" value="Unassembled WGS sequence"/>
</dbReference>
<dbReference type="AlphaFoldDB" id="A0A7W5F187"/>
<dbReference type="EMBL" id="JACHXE010000002">
    <property type="protein sequence ID" value="MBB3076261.1"/>
    <property type="molecule type" value="Genomic_DNA"/>
</dbReference>
<dbReference type="RefSeq" id="WP_184591272.1">
    <property type="nucleotide sequence ID" value="NZ_BMUP01000003.1"/>
</dbReference>
<proteinExistence type="predicted"/>
<reference evidence="2 3" key="1">
    <citation type="submission" date="2020-08" db="EMBL/GenBank/DDBJ databases">
        <title>Genomic Encyclopedia of Type Strains, Phase III (KMG-III): the genomes of soil and plant-associated and newly described type strains.</title>
        <authorList>
            <person name="Whitman W."/>
        </authorList>
    </citation>
    <scope>NUCLEOTIDE SEQUENCE [LARGE SCALE GENOMIC DNA]</scope>
    <source>
        <strain evidence="2 3">CECT 3237</strain>
    </source>
</reference>
<name>A0A7W5F187_9ACTN</name>
<feature type="signal peptide" evidence="1">
    <location>
        <begin position="1"/>
        <end position="25"/>
    </location>
</feature>
<feature type="chain" id="PRO_5031077890" evidence="1">
    <location>
        <begin position="26"/>
        <end position="116"/>
    </location>
</feature>
<organism evidence="2 3">
    <name type="scientific">Streptomyces violarus</name>
    <dbReference type="NCBI Taxonomy" id="67380"/>
    <lineage>
        <taxon>Bacteria</taxon>
        <taxon>Bacillati</taxon>
        <taxon>Actinomycetota</taxon>
        <taxon>Actinomycetes</taxon>
        <taxon>Kitasatosporales</taxon>
        <taxon>Streptomycetaceae</taxon>
        <taxon>Streptomyces</taxon>
    </lineage>
</organism>
<protein>
    <submittedName>
        <fullName evidence="2">Uncharacterized protein</fullName>
    </submittedName>
</protein>
<keyword evidence="3" id="KW-1185">Reference proteome</keyword>
<gene>
    <name evidence="2" type="ORF">FHS41_002738</name>
</gene>